<gene>
    <name evidence="3" type="ORF">LCGC14_3150370</name>
</gene>
<dbReference type="EMBL" id="LAZR01069330">
    <property type="protein sequence ID" value="KKK47916.1"/>
    <property type="molecule type" value="Genomic_DNA"/>
</dbReference>
<dbReference type="SUPFAM" id="SSF55008">
    <property type="entry name" value="HMA, heavy metal-associated domain"/>
    <property type="match status" value="1"/>
</dbReference>
<dbReference type="CDD" id="cd00371">
    <property type="entry name" value="HMA"/>
    <property type="match status" value="1"/>
</dbReference>
<dbReference type="Gene3D" id="3.30.70.100">
    <property type="match status" value="1"/>
</dbReference>
<dbReference type="InterPro" id="IPR017969">
    <property type="entry name" value="Heavy-metal-associated_CS"/>
</dbReference>
<keyword evidence="1" id="KW-0479">Metal-binding</keyword>
<evidence type="ECO:0000313" key="3">
    <source>
        <dbReference type="EMBL" id="KKK47916.1"/>
    </source>
</evidence>
<evidence type="ECO:0000259" key="2">
    <source>
        <dbReference type="PROSITE" id="PS50846"/>
    </source>
</evidence>
<dbReference type="InterPro" id="IPR006121">
    <property type="entry name" value="HMA_dom"/>
</dbReference>
<comment type="caution">
    <text evidence="3">The sequence shown here is derived from an EMBL/GenBank/DDBJ whole genome shotgun (WGS) entry which is preliminary data.</text>
</comment>
<reference evidence="3" key="1">
    <citation type="journal article" date="2015" name="Nature">
        <title>Complex archaea that bridge the gap between prokaryotes and eukaryotes.</title>
        <authorList>
            <person name="Spang A."/>
            <person name="Saw J.H."/>
            <person name="Jorgensen S.L."/>
            <person name="Zaremba-Niedzwiedzka K."/>
            <person name="Martijn J."/>
            <person name="Lind A.E."/>
            <person name="van Eijk R."/>
            <person name="Schleper C."/>
            <person name="Guy L."/>
            <person name="Ettema T.J."/>
        </authorList>
    </citation>
    <scope>NUCLEOTIDE SEQUENCE</scope>
</reference>
<proteinExistence type="predicted"/>
<dbReference type="InterPro" id="IPR036163">
    <property type="entry name" value="HMA_dom_sf"/>
</dbReference>
<dbReference type="Pfam" id="PF00403">
    <property type="entry name" value="HMA"/>
    <property type="match status" value="1"/>
</dbReference>
<dbReference type="AlphaFoldDB" id="A0A0F8YIN3"/>
<accession>A0A0F8YIN3</accession>
<dbReference type="PROSITE" id="PS01047">
    <property type="entry name" value="HMA_1"/>
    <property type="match status" value="1"/>
</dbReference>
<dbReference type="PROSITE" id="PS50846">
    <property type="entry name" value="HMA_2"/>
    <property type="match status" value="1"/>
</dbReference>
<evidence type="ECO:0000256" key="1">
    <source>
        <dbReference type="ARBA" id="ARBA00022723"/>
    </source>
</evidence>
<sequence>MKEDTLKIEGLHCGHCTALVKRSLEITKGVESAEVTLKSVKVAYDENLASREDLEAAITRFGYKVTSRRGHEPI</sequence>
<organism evidence="3">
    <name type="scientific">marine sediment metagenome</name>
    <dbReference type="NCBI Taxonomy" id="412755"/>
    <lineage>
        <taxon>unclassified sequences</taxon>
        <taxon>metagenomes</taxon>
        <taxon>ecological metagenomes</taxon>
    </lineage>
</organism>
<protein>
    <recommendedName>
        <fullName evidence="2">HMA domain-containing protein</fullName>
    </recommendedName>
</protein>
<name>A0A0F8YIN3_9ZZZZ</name>
<dbReference type="GO" id="GO:0046872">
    <property type="term" value="F:metal ion binding"/>
    <property type="evidence" value="ECO:0007669"/>
    <property type="project" value="UniProtKB-KW"/>
</dbReference>
<feature type="domain" description="HMA" evidence="2">
    <location>
        <begin position="2"/>
        <end position="66"/>
    </location>
</feature>